<dbReference type="AlphaFoldDB" id="A0AB34KFD7"/>
<gene>
    <name evidence="2" type="ORF">WHR41_07786</name>
</gene>
<evidence type="ECO:0000313" key="2">
    <source>
        <dbReference type="EMBL" id="KAL1583619.1"/>
    </source>
</evidence>
<dbReference type="GeneID" id="96009228"/>
<evidence type="ECO:0000313" key="3">
    <source>
        <dbReference type="Proteomes" id="UP000803884"/>
    </source>
</evidence>
<dbReference type="EMBL" id="JAAQHG020000033">
    <property type="protein sequence ID" value="KAL1583619.1"/>
    <property type="molecule type" value="Genomic_DNA"/>
</dbReference>
<keyword evidence="3" id="KW-1185">Reference proteome</keyword>
<dbReference type="Proteomes" id="UP000803884">
    <property type="component" value="Unassembled WGS sequence"/>
</dbReference>
<accession>A0AB34KFD7</accession>
<reference evidence="2 3" key="1">
    <citation type="journal article" date="2020" name="Microbiol. Resour. Announc.">
        <title>Draft Genome Sequence of a Cladosporium Species Isolated from the Mesophotic Ascidian Didemnum maculosum.</title>
        <authorList>
            <person name="Gioti A."/>
            <person name="Siaperas R."/>
            <person name="Nikolaivits E."/>
            <person name="Le Goff G."/>
            <person name="Ouazzani J."/>
            <person name="Kotoulas G."/>
            <person name="Topakas E."/>
        </authorList>
    </citation>
    <scope>NUCLEOTIDE SEQUENCE [LARGE SCALE GENOMIC DNA]</scope>
    <source>
        <strain evidence="2 3">TM138-S3</strain>
    </source>
</reference>
<evidence type="ECO:0000256" key="1">
    <source>
        <dbReference type="SAM" id="MobiDB-lite"/>
    </source>
</evidence>
<name>A0AB34KFD7_9PEZI</name>
<sequence>MALRFSAGGYVAQVFAYEPDTLRLLRDVQLYVHAGNALYAAVFLCRYSDQPSTIEKRAINAPWSRRQSSDLDESSAGTTPQLPAAANHRDNLQGDLILTLLHIDTTWRFDSFESRLASPNLSWPAIRALFAPKTYVEADLILEEQYFHSDACRIPPPAAHLLHIEISCGTKSDVAVREIAGRLRSDLLFWTRQLLFEADPAQAETRKHVRKYILMLEVDARQTAETLASNLNSESLHLSGPHIDQALIRIFSLEGSATYHNGTPVDPDSLQIDNRTHSQAVLADSGLVQPETETYYGLRPTSYVHI</sequence>
<proteinExistence type="predicted"/>
<comment type="caution">
    <text evidence="2">The sequence shown here is derived from an EMBL/GenBank/DDBJ whole genome shotgun (WGS) entry which is preliminary data.</text>
</comment>
<protein>
    <submittedName>
        <fullName evidence="2">Uncharacterized protein</fullName>
    </submittedName>
</protein>
<feature type="region of interest" description="Disordered" evidence="1">
    <location>
        <begin position="65"/>
        <end position="86"/>
    </location>
</feature>
<dbReference type="RefSeq" id="XP_069226726.1">
    <property type="nucleotide sequence ID" value="XM_069376390.1"/>
</dbReference>
<organism evidence="2 3">
    <name type="scientific">Cladosporium halotolerans</name>
    <dbReference type="NCBI Taxonomy" id="1052096"/>
    <lineage>
        <taxon>Eukaryota</taxon>
        <taxon>Fungi</taxon>
        <taxon>Dikarya</taxon>
        <taxon>Ascomycota</taxon>
        <taxon>Pezizomycotina</taxon>
        <taxon>Dothideomycetes</taxon>
        <taxon>Dothideomycetidae</taxon>
        <taxon>Cladosporiales</taxon>
        <taxon>Cladosporiaceae</taxon>
        <taxon>Cladosporium</taxon>
    </lineage>
</organism>